<dbReference type="HOGENOM" id="CLU_2119410_0_0_0"/>
<organism evidence="1 2">
    <name type="scientific">Sebaldella termitidis (strain ATCC 33386 / NCTC 11300)</name>
    <dbReference type="NCBI Taxonomy" id="526218"/>
    <lineage>
        <taxon>Bacteria</taxon>
        <taxon>Fusobacteriati</taxon>
        <taxon>Fusobacteriota</taxon>
        <taxon>Fusobacteriia</taxon>
        <taxon>Fusobacteriales</taxon>
        <taxon>Leptotrichiaceae</taxon>
        <taxon>Sebaldella</taxon>
    </lineage>
</organism>
<dbReference type="AlphaFoldDB" id="D1AQY3"/>
<reference evidence="2" key="1">
    <citation type="submission" date="2009-09" db="EMBL/GenBank/DDBJ databases">
        <title>The complete chromosome of Sebaldella termitidis ATCC 33386.</title>
        <authorList>
            <consortium name="US DOE Joint Genome Institute (JGI-PGF)"/>
            <person name="Lucas S."/>
            <person name="Copeland A."/>
            <person name="Lapidus A."/>
            <person name="Glavina del Rio T."/>
            <person name="Dalin E."/>
            <person name="Tice H."/>
            <person name="Bruce D."/>
            <person name="Goodwin L."/>
            <person name="Pitluck S."/>
            <person name="Kyrpides N."/>
            <person name="Mavromatis K."/>
            <person name="Ivanova N."/>
            <person name="Mikhailova N."/>
            <person name="Sims D."/>
            <person name="Meincke L."/>
            <person name="Brettin T."/>
            <person name="Detter J.C."/>
            <person name="Han C."/>
            <person name="Larimer F."/>
            <person name="Land M."/>
            <person name="Hauser L."/>
            <person name="Markowitz V."/>
            <person name="Cheng J.F."/>
            <person name="Hugenholtz P."/>
            <person name="Woyke T."/>
            <person name="Wu D."/>
            <person name="Eisen J.A."/>
        </authorList>
    </citation>
    <scope>NUCLEOTIDE SEQUENCE [LARGE SCALE GENOMIC DNA]</scope>
    <source>
        <strain evidence="2">ATCC 33386 / NCTC 11300</strain>
    </source>
</reference>
<accession>D1AQY3</accession>
<sequence>MERLNLKNFDNNLHEYVLLDVLELKDGRKGIVTSFGSKDQYLVDVFYGKECRLAGADWVWKNEILAKSVSQREYIEIYLNELINFTSRHRARDYYDEDIEYIKKHLSKLENGGN</sequence>
<evidence type="ECO:0000313" key="2">
    <source>
        <dbReference type="Proteomes" id="UP000000845"/>
    </source>
</evidence>
<dbReference type="EMBL" id="CP001739">
    <property type="protein sequence ID" value="ACZ07671.1"/>
    <property type="molecule type" value="Genomic_DNA"/>
</dbReference>
<dbReference type="RefSeq" id="WP_012860267.1">
    <property type="nucleotide sequence ID" value="NC_013517.1"/>
</dbReference>
<evidence type="ECO:0000313" key="1">
    <source>
        <dbReference type="EMBL" id="ACZ07671.1"/>
    </source>
</evidence>
<keyword evidence="2" id="KW-1185">Reference proteome</keyword>
<dbReference type="Proteomes" id="UP000000845">
    <property type="component" value="Chromosome"/>
</dbReference>
<dbReference type="STRING" id="526218.Sterm_0799"/>
<proteinExistence type="predicted"/>
<dbReference type="KEGG" id="str:Sterm_0799"/>
<gene>
    <name evidence="1" type="ordered locus">Sterm_0799</name>
</gene>
<protein>
    <submittedName>
        <fullName evidence="1">Uncharacterized protein</fullName>
    </submittedName>
</protein>
<reference evidence="1 2" key="2">
    <citation type="journal article" date="2010" name="Stand. Genomic Sci.">
        <title>Complete genome sequence of Sebaldella termitidis type strain (NCTC 11300).</title>
        <authorList>
            <person name="Harmon-Smith M."/>
            <person name="Celia L."/>
            <person name="Chertkov O."/>
            <person name="Lapidus A."/>
            <person name="Copeland A."/>
            <person name="Glavina Del Rio T."/>
            <person name="Nolan M."/>
            <person name="Lucas S."/>
            <person name="Tice H."/>
            <person name="Cheng J.F."/>
            <person name="Han C."/>
            <person name="Detter J.C."/>
            <person name="Bruce D."/>
            <person name="Goodwin L."/>
            <person name="Pitluck S."/>
            <person name="Pati A."/>
            <person name="Liolios K."/>
            <person name="Ivanova N."/>
            <person name="Mavromatis K."/>
            <person name="Mikhailova N."/>
            <person name="Chen A."/>
            <person name="Palaniappan K."/>
            <person name="Land M."/>
            <person name="Hauser L."/>
            <person name="Chang Y.J."/>
            <person name="Jeffries C.D."/>
            <person name="Brettin T."/>
            <person name="Goker M."/>
            <person name="Beck B."/>
            <person name="Bristow J."/>
            <person name="Eisen J.A."/>
            <person name="Markowitz V."/>
            <person name="Hugenholtz P."/>
            <person name="Kyrpides N.C."/>
            <person name="Klenk H.P."/>
            <person name="Chen F."/>
        </authorList>
    </citation>
    <scope>NUCLEOTIDE SEQUENCE [LARGE SCALE GENOMIC DNA]</scope>
    <source>
        <strain evidence="2">ATCC 33386 / NCTC 11300</strain>
    </source>
</reference>
<name>D1AQY3_SEBTE</name>